<organism evidence="1 2">
    <name type="scientific">Craurococcus roseus</name>
    <dbReference type="NCBI Taxonomy" id="77585"/>
    <lineage>
        <taxon>Bacteria</taxon>
        <taxon>Pseudomonadati</taxon>
        <taxon>Pseudomonadota</taxon>
        <taxon>Alphaproteobacteria</taxon>
        <taxon>Acetobacterales</taxon>
        <taxon>Acetobacteraceae</taxon>
        <taxon>Craurococcus</taxon>
    </lineage>
</organism>
<sequence length="131" mass="14485">MLEARTVGVSIGQPWRDLHEAIWRPECFLEWASGLSGSSLDKDGEAWKAKGPEGPIRIRFTGHNPLGVMDHYVDVGSGPEVYVPMRVVPNAGRAEVLVTLFRQPGMPDAKSQADAEWVQRDLLTLRDMAMG</sequence>
<proteinExistence type="predicted"/>
<comment type="caution">
    <text evidence="1">The sequence shown here is derived from an EMBL/GenBank/DDBJ whole genome shotgun (WGS) entry which is preliminary data.</text>
</comment>
<evidence type="ECO:0000313" key="2">
    <source>
        <dbReference type="Proteomes" id="UP001501588"/>
    </source>
</evidence>
<name>A0ABP3QDW8_9PROT</name>
<gene>
    <name evidence="1" type="ORF">GCM10009416_25870</name>
</gene>
<dbReference type="EMBL" id="BAAAFZ010000034">
    <property type="protein sequence ID" value="GAA0586300.1"/>
    <property type="molecule type" value="Genomic_DNA"/>
</dbReference>
<reference evidence="2" key="1">
    <citation type="journal article" date="2019" name="Int. J. Syst. Evol. Microbiol.">
        <title>The Global Catalogue of Microorganisms (GCM) 10K type strain sequencing project: providing services to taxonomists for standard genome sequencing and annotation.</title>
        <authorList>
            <consortium name="The Broad Institute Genomics Platform"/>
            <consortium name="The Broad Institute Genome Sequencing Center for Infectious Disease"/>
            <person name="Wu L."/>
            <person name="Ma J."/>
        </authorList>
    </citation>
    <scope>NUCLEOTIDE SEQUENCE [LARGE SCALE GENOMIC DNA]</scope>
    <source>
        <strain evidence="2">JCM 9933</strain>
    </source>
</reference>
<protein>
    <submittedName>
        <fullName evidence="1">Polyketide cyclase</fullName>
    </submittedName>
</protein>
<accession>A0ABP3QDW8</accession>
<dbReference type="InterPro" id="IPR023393">
    <property type="entry name" value="START-like_dom_sf"/>
</dbReference>
<dbReference type="Gene3D" id="3.30.530.20">
    <property type="match status" value="1"/>
</dbReference>
<dbReference type="Proteomes" id="UP001501588">
    <property type="component" value="Unassembled WGS sequence"/>
</dbReference>
<keyword evidence="2" id="KW-1185">Reference proteome</keyword>
<evidence type="ECO:0000313" key="1">
    <source>
        <dbReference type="EMBL" id="GAA0586300.1"/>
    </source>
</evidence>
<dbReference type="SUPFAM" id="SSF55961">
    <property type="entry name" value="Bet v1-like"/>
    <property type="match status" value="1"/>
</dbReference>